<dbReference type="SUPFAM" id="SSF53850">
    <property type="entry name" value="Periplasmic binding protein-like II"/>
    <property type="match status" value="1"/>
</dbReference>
<feature type="domain" description="Solute-binding protein family 5" evidence="2">
    <location>
        <begin position="172"/>
        <end position="372"/>
    </location>
</feature>
<dbReference type="RefSeq" id="WP_045082992.1">
    <property type="nucleotide sequence ID" value="NZ_JZSV01000001.1"/>
</dbReference>
<dbReference type="InterPro" id="IPR025370">
    <property type="entry name" value="SgrR_HTH_N"/>
</dbReference>
<evidence type="ECO:0000313" key="5">
    <source>
        <dbReference type="Proteomes" id="UP000241440"/>
    </source>
</evidence>
<evidence type="ECO:0000259" key="3">
    <source>
        <dbReference type="Pfam" id="PF12793"/>
    </source>
</evidence>
<feature type="domain" description="Transcriptional regulator SgrR N-terminal HTH" evidence="3">
    <location>
        <begin position="6"/>
        <end position="118"/>
    </location>
</feature>
<gene>
    <name evidence="4" type="ORF">C0W41_02585</name>
</gene>
<dbReference type="Pfam" id="PF00496">
    <property type="entry name" value="SBP_bac_5"/>
    <property type="match status" value="1"/>
</dbReference>
<dbReference type="Gene3D" id="3.40.190.10">
    <property type="entry name" value="Periplasmic binding protein-like II"/>
    <property type="match status" value="1"/>
</dbReference>
<dbReference type="AlphaFoldDB" id="A0A855SGD1"/>
<dbReference type="Proteomes" id="UP000241440">
    <property type="component" value="Unassembled WGS sequence"/>
</dbReference>
<protein>
    <submittedName>
        <fullName evidence="4">SgrR family transcriptional regulator</fullName>
    </submittedName>
</protein>
<evidence type="ECO:0000259" key="2">
    <source>
        <dbReference type="Pfam" id="PF00496"/>
    </source>
</evidence>
<dbReference type="GO" id="GO:0003677">
    <property type="term" value="F:DNA binding"/>
    <property type="evidence" value="ECO:0007669"/>
    <property type="project" value="UniProtKB-KW"/>
</dbReference>
<organism evidence="4 5">
    <name type="scientific">Photobacterium angustum</name>
    <dbReference type="NCBI Taxonomy" id="661"/>
    <lineage>
        <taxon>Bacteria</taxon>
        <taxon>Pseudomonadati</taxon>
        <taxon>Pseudomonadota</taxon>
        <taxon>Gammaproteobacteria</taxon>
        <taxon>Vibrionales</taxon>
        <taxon>Vibrionaceae</taxon>
        <taxon>Photobacterium</taxon>
    </lineage>
</organism>
<dbReference type="GeneID" id="61228029"/>
<keyword evidence="1" id="KW-0238">DNA-binding</keyword>
<dbReference type="Pfam" id="PF12793">
    <property type="entry name" value="SgrR_N"/>
    <property type="match status" value="1"/>
</dbReference>
<evidence type="ECO:0000256" key="1">
    <source>
        <dbReference type="ARBA" id="ARBA00023125"/>
    </source>
</evidence>
<reference evidence="4 5" key="1">
    <citation type="submission" date="2018-01" db="EMBL/GenBank/DDBJ databases">
        <title>Whole genome sequencing of Histamine producing bacteria.</title>
        <authorList>
            <person name="Butler K."/>
        </authorList>
    </citation>
    <scope>NUCLEOTIDE SEQUENCE [LARGE SCALE GENOMIC DNA]</scope>
    <source>
        <strain evidence="4 5">A2-1</strain>
    </source>
</reference>
<proteinExistence type="predicted"/>
<accession>A0A855SGD1</accession>
<comment type="caution">
    <text evidence="4">The sequence shown here is derived from an EMBL/GenBank/DDBJ whole genome shotgun (WGS) entry which is preliminary data.</text>
</comment>
<dbReference type="PANTHER" id="PTHR30290">
    <property type="entry name" value="PERIPLASMIC BINDING COMPONENT OF ABC TRANSPORTER"/>
    <property type="match status" value="1"/>
</dbReference>
<dbReference type="InterPro" id="IPR000914">
    <property type="entry name" value="SBP_5_dom"/>
</dbReference>
<name>A0A855SGD1_PHOAN</name>
<dbReference type="GO" id="GO:1904680">
    <property type="term" value="F:peptide transmembrane transporter activity"/>
    <property type="evidence" value="ECO:0007669"/>
    <property type="project" value="TreeGrafter"/>
</dbReference>
<dbReference type="InterPro" id="IPR039424">
    <property type="entry name" value="SBP_5"/>
</dbReference>
<sequence>MSTQNLENKYLSLVSVLGVHTQSITLQEVADILYCSKRHARNIVLQMQEQGWICWESSAGRSKRSQLRLLMNHDEFNEECLKRLVDKGQIQEAISLVKDDEIKLQSFFSRRFGHSVEKDRHILRVPYYRTLPNLYPGTALRRSEVHLIHQIFNGLTRYNEEKEEVEGDISFYWKQKDSLTWQFYLRQSVYFHNGKLLDSTDVVNSLLRCIRRQPAFSNIKSVKAVDDRSIIIQLYKPSLNLPLLLTDPSAMILPKNHQAMKDFYKYPVGTGAYKVAVNDHNRLHLIAYERYFGYRALLDEIEIITLPAKREDKPNIVMDYFELTANTEQTAWVDNDVRSPRDEQLVENVVEQGAYFILFDHRNSSFKDQSLRAWFEQQLQPCNLLLGLPIEERKYWMIAQSFLPKYWHTVVCNEITPPSEQYFKLGYPKNNHEHYQFAITIKDILAVQGVIIELVALDYDEWESGTIDIDIWLGSVMFSEPKAWNCIKWLLNTPVIRASIMGNDIEKLKALEDSWHSSSDQSADFIAQVLKEMWIRPLFHHWLRLRCSPSAQGVKLNNLGWFDFKSIWLG</sequence>
<dbReference type="PANTHER" id="PTHR30290:SF72">
    <property type="entry name" value="HTH-TYPE TRANSCRIPTIONAL REGULATOR SGRR"/>
    <property type="match status" value="1"/>
</dbReference>
<dbReference type="GO" id="GO:0015833">
    <property type="term" value="P:peptide transport"/>
    <property type="evidence" value="ECO:0007669"/>
    <property type="project" value="TreeGrafter"/>
</dbReference>
<dbReference type="EMBL" id="PYOY01000001">
    <property type="protein sequence ID" value="PSX09697.1"/>
    <property type="molecule type" value="Genomic_DNA"/>
</dbReference>
<evidence type="ECO:0000313" key="4">
    <source>
        <dbReference type="EMBL" id="PSX09697.1"/>
    </source>
</evidence>